<comment type="caution">
    <text evidence="2">The sequence shown here is derived from an EMBL/GenBank/DDBJ whole genome shotgun (WGS) entry which is preliminary data.</text>
</comment>
<name>A0ABD5XPA9_9EURY</name>
<dbReference type="Proteomes" id="UP001596368">
    <property type="component" value="Unassembled WGS sequence"/>
</dbReference>
<dbReference type="RefSeq" id="WP_321170447.1">
    <property type="nucleotide sequence ID" value="NZ_CP126156.1"/>
</dbReference>
<reference evidence="2 3" key="1">
    <citation type="journal article" date="2019" name="Int. J. Syst. Evol. Microbiol.">
        <title>The Global Catalogue of Microorganisms (GCM) 10K type strain sequencing project: providing services to taxonomists for standard genome sequencing and annotation.</title>
        <authorList>
            <consortium name="The Broad Institute Genomics Platform"/>
            <consortium name="The Broad Institute Genome Sequencing Center for Infectious Disease"/>
            <person name="Wu L."/>
            <person name="Ma J."/>
        </authorList>
    </citation>
    <scope>NUCLEOTIDE SEQUENCE [LARGE SCALE GENOMIC DNA]</scope>
    <source>
        <strain evidence="2 3">DT92</strain>
    </source>
</reference>
<dbReference type="AlphaFoldDB" id="A0ABD5XPA9"/>
<evidence type="ECO:0000313" key="3">
    <source>
        <dbReference type="Proteomes" id="UP001596368"/>
    </source>
</evidence>
<protein>
    <submittedName>
        <fullName evidence="2">Uncharacterized protein</fullName>
    </submittedName>
</protein>
<gene>
    <name evidence="2" type="ORF">ACFQRB_11965</name>
</gene>
<feature type="region of interest" description="Disordered" evidence="1">
    <location>
        <begin position="57"/>
        <end position="80"/>
    </location>
</feature>
<keyword evidence="3" id="KW-1185">Reference proteome</keyword>
<proteinExistence type="predicted"/>
<dbReference type="EMBL" id="JBHSZG010000001">
    <property type="protein sequence ID" value="MFC7136987.1"/>
    <property type="molecule type" value="Genomic_DNA"/>
</dbReference>
<feature type="compositionally biased region" description="Low complexity" evidence="1">
    <location>
        <begin position="57"/>
        <end position="68"/>
    </location>
</feature>
<dbReference type="GeneID" id="86192846"/>
<evidence type="ECO:0000256" key="1">
    <source>
        <dbReference type="SAM" id="MobiDB-lite"/>
    </source>
</evidence>
<accession>A0ABD5XPA9</accession>
<evidence type="ECO:0000313" key="2">
    <source>
        <dbReference type="EMBL" id="MFC7136987.1"/>
    </source>
</evidence>
<sequence length="80" mass="8057">MRGRALVAVEGLARMDSRFFADRELADLLVDAGLRGHVVDPGFGYTVVGVQATGAGEAAPAAAGRATGDAGGDADAERGR</sequence>
<organism evidence="2 3">
    <name type="scientific">Halobaculum litoreum</name>
    <dbReference type="NCBI Taxonomy" id="3031998"/>
    <lineage>
        <taxon>Archaea</taxon>
        <taxon>Methanobacteriati</taxon>
        <taxon>Methanobacteriota</taxon>
        <taxon>Stenosarchaea group</taxon>
        <taxon>Halobacteria</taxon>
        <taxon>Halobacteriales</taxon>
        <taxon>Haloferacaceae</taxon>
        <taxon>Halobaculum</taxon>
    </lineage>
</organism>